<sequence length="36" mass="4186">MGKVLLTYLSEEKRERILEKKGLSHLTKNTIAIESR</sequence>
<evidence type="ECO:0000313" key="1">
    <source>
        <dbReference type="EMBL" id="GAG38261.1"/>
    </source>
</evidence>
<name>X0YNF8_9ZZZZ</name>
<dbReference type="Gene3D" id="3.30.450.40">
    <property type="match status" value="1"/>
</dbReference>
<organism evidence="1">
    <name type="scientific">marine sediment metagenome</name>
    <dbReference type="NCBI Taxonomy" id="412755"/>
    <lineage>
        <taxon>unclassified sequences</taxon>
        <taxon>metagenomes</taxon>
        <taxon>ecological metagenomes</taxon>
    </lineage>
</organism>
<accession>X0YNF8</accession>
<dbReference type="EMBL" id="BARS01044630">
    <property type="protein sequence ID" value="GAG38261.1"/>
    <property type="molecule type" value="Genomic_DNA"/>
</dbReference>
<protein>
    <submittedName>
        <fullName evidence="1">Uncharacterized protein</fullName>
    </submittedName>
</protein>
<dbReference type="InterPro" id="IPR029016">
    <property type="entry name" value="GAF-like_dom_sf"/>
</dbReference>
<dbReference type="AlphaFoldDB" id="X0YNF8"/>
<proteinExistence type="predicted"/>
<reference evidence="1" key="1">
    <citation type="journal article" date="2014" name="Front. Microbiol.">
        <title>High frequency of phylogenetically diverse reductive dehalogenase-homologous genes in deep subseafloor sedimentary metagenomes.</title>
        <authorList>
            <person name="Kawai M."/>
            <person name="Futagami T."/>
            <person name="Toyoda A."/>
            <person name="Takaki Y."/>
            <person name="Nishi S."/>
            <person name="Hori S."/>
            <person name="Arai W."/>
            <person name="Tsubouchi T."/>
            <person name="Morono Y."/>
            <person name="Uchiyama I."/>
            <person name="Ito T."/>
            <person name="Fujiyama A."/>
            <person name="Inagaki F."/>
            <person name="Takami H."/>
        </authorList>
    </citation>
    <scope>NUCLEOTIDE SEQUENCE</scope>
    <source>
        <strain evidence="1">Expedition CK06-06</strain>
    </source>
</reference>
<comment type="caution">
    <text evidence="1">The sequence shown here is derived from an EMBL/GenBank/DDBJ whole genome shotgun (WGS) entry which is preliminary data.</text>
</comment>
<gene>
    <name evidence="1" type="ORF">S01H1_67393</name>
</gene>
<feature type="non-terminal residue" evidence="1">
    <location>
        <position position="36"/>
    </location>
</feature>